<dbReference type="GO" id="GO:0016853">
    <property type="term" value="F:isomerase activity"/>
    <property type="evidence" value="ECO:0007669"/>
    <property type="project" value="UniProtKB-KW"/>
</dbReference>
<evidence type="ECO:0000313" key="2">
    <source>
        <dbReference type="EMBL" id="KKP59665.1"/>
    </source>
</evidence>
<dbReference type="InterPro" id="IPR050245">
    <property type="entry name" value="PrsA_foldase"/>
</dbReference>
<proteinExistence type="predicted"/>
<dbReference type="AlphaFoldDB" id="A0A0G0D8S3"/>
<dbReference type="PANTHER" id="PTHR47245">
    <property type="entry name" value="PEPTIDYLPROLYL ISOMERASE"/>
    <property type="match status" value="1"/>
</dbReference>
<keyword evidence="1" id="KW-0472">Membrane</keyword>
<evidence type="ECO:0000256" key="1">
    <source>
        <dbReference type="SAM" id="Phobius"/>
    </source>
</evidence>
<dbReference type="Proteomes" id="UP000034688">
    <property type="component" value="Unassembled WGS sequence"/>
</dbReference>
<reference evidence="2 3" key="1">
    <citation type="journal article" date="2015" name="Nature">
        <title>rRNA introns, odd ribosomes, and small enigmatic genomes across a large radiation of phyla.</title>
        <authorList>
            <person name="Brown C.T."/>
            <person name="Hug L.A."/>
            <person name="Thomas B.C."/>
            <person name="Sharon I."/>
            <person name="Castelle C.J."/>
            <person name="Singh A."/>
            <person name="Wilkins M.J."/>
            <person name="Williams K.H."/>
            <person name="Banfield J.F."/>
        </authorList>
    </citation>
    <scope>NUCLEOTIDE SEQUENCE [LARGE SCALE GENOMIC DNA]</scope>
</reference>
<dbReference type="EMBL" id="LBPP01000026">
    <property type="protein sequence ID" value="KKP59665.1"/>
    <property type="molecule type" value="Genomic_DNA"/>
</dbReference>
<keyword evidence="2" id="KW-0413">Isomerase</keyword>
<gene>
    <name evidence="2" type="ORF">UR54_C0026G0001</name>
</gene>
<keyword evidence="1" id="KW-1133">Transmembrane helix</keyword>
<dbReference type="STRING" id="1618477.UR54_C0026G0001"/>
<name>A0A0G0D8S3_9BACT</name>
<sequence>MAKIKTKKIESPEYKVTVSKKTFILTIVIILVLVLLFFSKKIFIAATVNGKSISRLAIIKKLEKQGGKKTLETMITGALIRQEAEKRKITVSQKDIDAEMKKIEANVTSQGTTLDQALQNQGMTKNDLIEEIKIQLMLQQMAGDNVKMSNKEIDDFISANKNQQGFDKEIPREQAVAQLKQQKSQQKIQTFLTDLKAKAKINYFVNY</sequence>
<comment type="caution">
    <text evidence="2">The sequence shown here is derived from an EMBL/GenBank/DDBJ whole genome shotgun (WGS) entry which is preliminary data.</text>
</comment>
<dbReference type="InterPro" id="IPR027304">
    <property type="entry name" value="Trigger_fact/SurA_dom_sf"/>
</dbReference>
<dbReference type="PANTHER" id="PTHR47245:SF2">
    <property type="entry name" value="PEPTIDYL-PROLYL CIS-TRANS ISOMERASE HP_0175-RELATED"/>
    <property type="match status" value="1"/>
</dbReference>
<protein>
    <submittedName>
        <fullName evidence="2">Parvulin-like protein peptidyl-prolyl isomerase</fullName>
    </submittedName>
</protein>
<organism evidence="2 3">
    <name type="scientific">Candidatus Roizmanbacteria bacterium GW2011_GWA2_34_18</name>
    <dbReference type="NCBI Taxonomy" id="1618477"/>
    <lineage>
        <taxon>Bacteria</taxon>
        <taxon>Candidatus Roizmaniibacteriota</taxon>
    </lineage>
</organism>
<dbReference type="Pfam" id="PF13624">
    <property type="entry name" value="SurA_N_3"/>
    <property type="match status" value="1"/>
</dbReference>
<dbReference type="Gene3D" id="1.10.4030.10">
    <property type="entry name" value="Porin chaperone SurA, peptide-binding domain"/>
    <property type="match status" value="1"/>
</dbReference>
<keyword evidence="1" id="KW-0812">Transmembrane</keyword>
<accession>A0A0G0D8S3</accession>
<dbReference type="SUPFAM" id="SSF109998">
    <property type="entry name" value="Triger factor/SurA peptide-binding domain-like"/>
    <property type="match status" value="1"/>
</dbReference>
<feature type="transmembrane region" description="Helical" evidence="1">
    <location>
        <begin position="21"/>
        <end position="39"/>
    </location>
</feature>
<evidence type="ECO:0000313" key="3">
    <source>
        <dbReference type="Proteomes" id="UP000034688"/>
    </source>
</evidence>